<evidence type="ECO:0000313" key="2">
    <source>
        <dbReference type="Proteomes" id="UP001501565"/>
    </source>
</evidence>
<organism evidence="1 2">
    <name type="scientific">Litoribacillus peritrichatus</name>
    <dbReference type="NCBI Taxonomy" id="718191"/>
    <lineage>
        <taxon>Bacteria</taxon>
        <taxon>Pseudomonadati</taxon>
        <taxon>Pseudomonadota</taxon>
        <taxon>Gammaproteobacteria</taxon>
        <taxon>Oceanospirillales</taxon>
        <taxon>Oceanospirillaceae</taxon>
        <taxon>Litoribacillus</taxon>
    </lineage>
</organism>
<dbReference type="EMBL" id="BAABBN010000015">
    <property type="protein sequence ID" value="GAA3941619.1"/>
    <property type="molecule type" value="Genomic_DNA"/>
</dbReference>
<comment type="caution">
    <text evidence="1">The sequence shown here is derived from an EMBL/GenBank/DDBJ whole genome shotgun (WGS) entry which is preliminary data.</text>
</comment>
<protein>
    <recommendedName>
        <fullName evidence="3">Lipoprotein</fullName>
    </recommendedName>
</protein>
<accession>A0ABP7NB11</accession>
<sequence length="122" mass="13090">MLRALVLGLVGINLTACIMMSAPEVDYKGVIVNKIEPPKACAPKGNLVATADAAIQTIGDEATSLNREAMQSLIDQAESVGANYVYVSDHRQYSNKPKKGLVFRVVMKSQAFYCPSLDVAEG</sequence>
<evidence type="ECO:0000313" key="1">
    <source>
        <dbReference type="EMBL" id="GAA3941619.1"/>
    </source>
</evidence>
<reference evidence="2" key="1">
    <citation type="journal article" date="2019" name="Int. J. Syst. Evol. Microbiol.">
        <title>The Global Catalogue of Microorganisms (GCM) 10K type strain sequencing project: providing services to taxonomists for standard genome sequencing and annotation.</title>
        <authorList>
            <consortium name="The Broad Institute Genomics Platform"/>
            <consortium name="The Broad Institute Genome Sequencing Center for Infectious Disease"/>
            <person name="Wu L."/>
            <person name="Ma J."/>
        </authorList>
    </citation>
    <scope>NUCLEOTIDE SEQUENCE [LARGE SCALE GENOMIC DNA]</scope>
    <source>
        <strain evidence="2">JCM 17551</strain>
    </source>
</reference>
<keyword evidence="2" id="KW-1185">Reference proteome</keyword>
<evidence type="ECO:0008006" key="3">
    <source>
        <dbReference type="Google" id="ProtNLM"/>
    </source>
</evidence>
<name>A0ABP7NB11_9GAMM</name>
<dbReference type="RefSeq" id="WP_344800614.1">
    <property type="nucleotide sequence ID" value="NZ_BAABBN010000015.1"/>
</dbReference>
<gene>
    <name evidence="1" type="ORF">GCM10022277_41940</name>
</gene>
<proteinExistence type="predicted"/>
<dbReference type="Proteomes" id="UP001501565">
    <property type="component" value="Unassembled WGS sequence"/>
</dbReference>